<evidence type="ECO:0000256" key="4">
    <source>
        <dbReference type="ARBA" id="ARBA00038652"/>
    </source>
</evidence>
<dbReference type="REBASE" id="298525">
    <property type="entry name" value="S1.Mbo10118ORF356P"/>
</dbReference>
<proteinExistence type="inferred from homology"/>
<dbReference type="AlphaFoldDB" id="A0A449AE08"/>
<name>A0A449AE08_9BACT</name>
<keyword evidence="8" id="KW-1185">Reference proteome</keyword>
<evidence type="ECO:0000259" key="5">
    <source>
        <dbReference type="Pfam" id="PF01420"/>
    </source>
</evidence>
<comment type="similarity">
    <text evidence="1">Belongs to the type-I restriction system S methylase family.</text>
</comment>
<gene>
    <name evidence="6" type="primary">hsdS_6</name>
    <name evidence="7" type="synonym">hsdS_10</name>
    <name evidence="6" type="ORF">NCTC10118_00357</name>
    <name evidence="7" type="ORF">NCTC10118_00776</name>
</gene>
<keyword evidence="3" id="KW-0238">DNA-binding</keyword>
<feature type="domain" description="Type I restriction modification DNA specificity" evidence="5">
    <location>
        <begin position="2"/>
        <end position="152"/>
    </location>
</feature>
<evidence type="ECO:0000313" key="8">
    <source>
        <dbReference type="Proteomes" id="UP000289952"/>
    </source>
</evidence>
<organism evidence="6 8">
    <name type="scientific">Mycoplasmopsis bovirhinis</name>
    <dbReference type="NCBI Taxonomy" id="29553"/>
    <lineage>
        <taxon>Bacteria</taxon>
        <taxon>Bacillati</taxon>
        <taxon>Mycoplasmatota</taxon>
        <taxon>Mycoplasmoidales</taxon>
        <taxon>Metamycoplasmataceae</taxon>
        <taxon>Mycoplasmopsis</taxon>
    </lineage>
</organism>
<dbReference type="EMBL" id="LR214972">
    <property type="protein sequence ID" value="VEU63222.1"/>
    <property type="molecule type" value="Genomic_DNA"/>
</dbReference>
<dbReference type="InterPro" id="IPR044946">
    <property type="entry name" value="Restrct_endonuc_typeI_TRD_sf"/>
</dbReference>
<accession>A0A449AE08</accession>
<keyword evidence="7" id="KW-0614">Plasmid</keyword>
<dbReference type="GO" id="GO:0003677">
    <property type="term" value="F:DNA binding"/>
    <property type="evidence" value="ECO:0007669"/>
    <property type="project" value="UniProtKB-KW"/>
</dbReference>
<dbReference type="PANTHER" id="PTHR43140">
    <property type="entry name" value="TYPE-1 RESTRICTION ENZYME ECOKI SPECIFICITY PROTEIN"/>
    <property type="match status" value="1"/>
</dbReference>
<dbReference type="EMBL" id="LR214973">
    <property type="protein sequence ID" value="VEU64254.1"/>
    <property type="molecule type" value="Genomic_DNA"/>
</dbReference>
<dbReference type="PANTHER" id="PTHR43140:SF1">
    <property type="entry name" value="TYPE I RESTRICTION ENZYME ECOKI SPECIFICITY SUBUNIT"/>
    <property type="match status" value="1"/>
</dbReference>
<dbReference type="Gene3D" id="3.90.220.20">
    <property type="entry name" value="DNA methylase specificity domains"/>
    <property type="match status" value="1"/>
</dbReference>
<keyword evidence="2" id="KW-0680">Restriction system</keyword>
<dbReference type="REBASE" id="298540">
    <property type="entry name" value="S7.Mbo10118ORF777P"/>
</dbReference>
<dbReference type="SUPFAM" id="SSF116734">
    <property type="entry name" value="DNA methylase specificity domain"/>
    <property type="match status" value="1"/>
</dbReference>
<dbReference type="RefSeq" id="WP_129621428.1">
    <property type="nucleotide sequence ID" value="NZ_LR214972.1"/>
</dbReference>
<dbReference type="Proteomes" id="UP000289952">
    <property type="component" value="Plasmid 2"/>
</dbReference>
<comment type="subunit">
    <text evidence="4">The methyltransferase is composed of M and S polypeptides.</text>
</comment>
<dbReference type="OrthoDB" id="396674at2"/>
<evidence type="ECO:0000256" key="1">
    <source>
        <dbReference type="ARBA" id="ARBA00010923"/>
    </source>
</evidence>
<dbReference type="InterPro" id="IPR000055">
    <property type="entry name" value="Restrct_endonuc_typeI_TRD"/>
</dbReference>
<reference evidence="6 8" key="1">
    <citation type="submission" date="2019-01" db="EMBL/GenBank/DDBJ databases">
        <authorList>
            <consortium name="Pathogen Informatics"/>
        </authorList>
    </citation>
    <scope>NUCLEOTIDE SEQUENCE [LARGE SCALE GENOMIC DNA]</scope>
    <source>
        <strain evidence="6 8">NCTC10118</strain>
        <plasmid evidence="8">2</plasmid>
    </source>
</reference>
<geneLocation type="plasmid" evidence="7 8">
    <name>2</name>
</geneLocation>
<dbReference type="GO" id="GO:0009307">
    <property type="term" value="P:DNA restriction-modification system"/>
    <property type="evidence" value="ECO:0007669"/>
    <property type="project" value="UniProtKB-KW"/>
</dbReference>
<evidence type="ECO:0000256" key="2">
    <source>
        <dbReference type="ARBA" id="ARBA00022747"/>
    </source>
</evidence>
<dbReference type="InterPro" id="IPR051212">
    <property type="entry name" value="Type-I_RE_S_subunit"/>
</dbReference>
<evidence type="ECO:0000313" key="6">
    <source>
        <dbReference type="EMBL" id="VEU63222.1"/>
    </source>
</evidence>
<sequence length="160" mass="18237">MIYQLKDLAIISRGSQPFPVSKYLSNTGYPWLKIADFKLGDRVVNNTHEFIKHEGINKTKLVPKGTLVVSSSGTLGIPIFTGSQMCLYSGFIYFEKLSDKIMPLYLFYYLLKLRQTLQTKGTGAAIKHLQIKTFENLKIDLPSIDNQIHIVNTILFNLFF</sequence>
<dbReference type="Proteomes" id="UP000289952">
    <property type="component" value="Chromosome"/>
</dbReference>
<evidence type="ECO:0000313" key="7">
    <source>
        <dbReference type="EMBL" id="VEU64254.1"/>
    </source>
</evidence>
<dbReference type="Pfam" id="PF01420">
    <property type="entry name" value="Methylase_S"/>
    <property type="match status" value="1"/>
</dbReference>
<protein>
    <submittedName>
        <fullName evidence="6">Type I restriction-modification system, S subunit</fullName>
    </submittedName>
</protein>
<evidence type="ECO:0000256" key="3">
    <source>
        <dbReference type="ARBA" id="ARBA00023125"/>
    </source>
</evidence>